<dbReference type="Pfam" id="PF08240">
    <property type="entry name" value="ADH_N"/>
    <property type="match status" value="1"/>
</dbReference>
<dbReference type="PANTHER" id="PTHR11695:SF294">
    <property type="entry name" value="RETICULON-4-INTERACTING PROTEIN 1, MITOCHONDRIAL"/>
    <property type="match status" value="1"/>
</dbReference>
<dbReference type="InterPro" id="IPR013154">
    <property type="entry name" value="ADH-like_N"/>
</dbReference>
<dbReference type="InterPro" id="IPR036291">
    <property type="entry name" value="NAD(P)-bd_dom_sf"/>
</dbReference>
<dbReference type="Gene3D" id="3.90.180.10">
    <property type="entry name" value="Medium-chain alcohol dehydrogenases, catalytic domain"/>
    <property type="match status" value="1"/>
</dbReference>
<dbReference type="SMART" id="SM00829">
    <property type="entry name" value="PKS_ER"/>
    <property type="match status" value="1"/>
</dbReference>
<evidence type="ECO:0000313" key="3">
    <source>
        <dbReference type="Proteomes" id="UP000254889"/>
    </source>
</evidence>
<protein>
    <submittedName>
        <fullName evidence="2">NADP-dependent oxidoreductase</fullName>
    </submittedName>
</protein>
<dbReference type="Pfam" id="PF13602">
    <property type="entry name" value="ADH_zinc_N_2"/>
    <property type="match status" value="1"/>
</dbReference>
<dbReference type="SUPFAM" id="SSF50129">
    <property type="entry name" value="GroES-like"/>
    <property type="match status" value="1"/>
</dbReference>
<feature type="domain" description="Enoyl reductase (ER)" evidence="1">
    <location>
        <begin position="50"/>
        <end position="345"/>
    </location>
</feature>
<dbReference type="OrthoDB" id="9792321at2"/>
<proteinExistence type="predicted"/>
<dbReference type="CDD" id="cd05289">
    <property type="entry name" value="MDR_like_2"/>
    <property type="match status" value="1"/>
</dbReference>
<dbReference type="AlphaFoldDB" id="A0A345ZSM6"/>
<evidence type="ECO:0000313" key="2">
    <source>
        <dbReference type="EMBL" id="AXK79923.1"/>
    </source>
</evidence>
<gene>
    <name evidence="2" type="ORF">DW352_04950</name>
</gene>
<dbReference type="PANTHER" id="PTHR11695">
    <property type="entry name" value="ALCOHOL DEHYDROGENASE RELATED"/>
    <property type="match status" value="1"/>
</dbReference>
<reference evidence="2 3" key="1">
    <citation type="submission" date="2018-07" db="EMBL/GenBank/DDBJ databases">
        <authorList>
            <person name="Quirk P.G."/>
            <person name="Krulwich T.A."/>
        </authorList>
    </citation>
    <scope>NUCLEOTIDE SEQUENCE [LARGE SCALE GENOMIC DNA]</scope>
    <source>
        <strain evidence="2 3">CC-BB4</strain>
    </source>
</reference>
<dbReference type="InterPro" id="IPR050700">
    <property type="entry name" value="YIM1/Zinc_Alcohol_DH_Fams"/>
</dbReference>
<dbReference type="InterPro" id="IPR011032">
    <property type="entry name" value="GroES-like_sf"/>
</dbReference>
<organism evidence="2 3">
    <name type="scientific">Pseudolabrys taiwanensis</name>
    <dbReference type="NCBI Taxonomy" id="331696"/>
    <lineage>
        <taxon>Bacteria</taxon>
        <taxon>Pseudomonadati</taxon>
        <taxon>Pseudomonadota</taxon>
        <taxon>Alphaproteobacteria</taxon>
        <taxon>Hyphomicrobiales</taxon>
        <taxon>Xanthobacteraceae</taxon>
        <taxon>Pseudolabrys</taxon>
    </lineage>
</organism>
<sequence length="362" mass="38139">MLTRARFWRRCRRTIPPQSGSRNPSRVRARGNKQWPPMPDILAIQFSDYGSADVLQAKRIPAPVPAAGEVLIDVYAGSINPIDWKIRSGMLKGVFPAKLPMITGRDGAGVISAVGEGVDPARVGERICFLAARGVGAWAEQIVLPAPLAVKIPDSLSFTDAAALPLAGLSAWAALVTAAGIGPGTRVLIHAAAGGVGTLAVQIARARGAEVFATCSARNADYVRALGANVVIPYDTEKFENRVSGLDVVFDTMGGDVHRRSYAVLRKGGTLVCLSAEPYEDRGTEYGVSVKMAQVLPDPQALAALLALVEAGRLKPVVEHVLPFSDFAAAHRLSEQGHARGKTVIAIRPAATQPRATAAAHG</sequence>
<dbReference type="InterPro" id="IPR020843">
    <property type="entry name" value="ER"/>
</dbReference>
<dbReference type="SUPFAM" id="SSF51735">
    <property type="entry name" value="NAD(P)-binding Rossmann-fold domains"/>
    <property type="match status" value="1"/>
</dbReference>
<dbReference type="Gene3D" id="3.40.50.720">
    <property type="entry name" value="NAD(P)-binding Rossmann-like Domain"/>
    <property type="match status" value="1"/>
</dbReference>
<dbReference type="Proteomes" id="UP000254889">
    <property type="component" value="Chromosome"/>
</dbReference>
<keyword evidence="3" id="KW-1185">Reference proteome</keyword>
<accession>A0A345ZSM6</accession>
<dbReference type="GO" id="GO:0016491">
    <property type="term" value="F:oxidoreductase activity"/>
    <property type="evidence" value="ECO:0007669"/>
    <property type="project" value="InterPro"/>
</dbReference>
<name>A0A345ZSM6_9HYPH</name>
<dbReference type="KEGG" id="ptaw:DW352_04950"/>
<evidence type="ECO:0000259" key="1">
    <source>
        <dbReference type="SMART" id="SM00829"/>
    </source>
</evidence>
<dbReference type="EMBL" id="CP031417">
    <property type="protein sequence ID" value="AXK79923.1"/>
    <property type="molecule type" value="Genomic_DNA"/>
</dbReference>